<dbReference type="RefSeq" id="WP_184678606.1">
    <property type="nucleotide sequence ID" value="NZ_JACHGY010000001.1"/>
</dbReference>
<keyword evidence="3" id="KW-1185">Reference proteome</keyword>
<dbReference type="AlphaFoldDB" id="A0A7X0H895"/>
<sequence length="177" mass="19762">MNTHPMKSSDSKPAPLTWLSRWAALLALLIACGVFTTAVAPTAWAAEDDDLEEVEGDDMEGDEDEEWGEEDWEEEIEEFEWYVVELEMYGQLLQLVLTYDEIASDPGTAGVAAVMAVEEHVEEASEAAALFEEVLPQVTNPRVERAIRLKLVDVYGDMDQPEKSLEQLKLLITNSGE</sequence>
<proteinExistence type="predicted"/>
<gene>
    <name evidence="2" type="ORF">HNQ40_002918</name>
</gene>
<comment type="caution">
    <text evidence="2">The sequence shown here is derived from an EMBL/GenBank/DDBJ whole genome shotgun (WGS) entry which is preliminary data.</text>
</comment>
<dbReference type="Proteomes" id="UP000541810">
    <property type="component" value="Unassembled WGS sequence"/>
</dbReference>
<organism evidence="2 3">
    <name type="scientific">Algisphaera agarilytica</name>
    <dbReference type="NCBI Taxonomy" id="1385975"/>
    <lineage>
        <taxon>Bacteria</taxon>
        <taxon>Pseudomonadati</taxon>
        <taxon>Planctomycetota</taxon>
        <taxon>Phycisphaerae</taxon>
        <taxon>Phycisphaerales</taxon>
        <taxon>Phycisphaeraceae</taxon>
        <taxon>Algisphaera</taxon>
    </lineage>
</organism>
<evidence type="ECO:0000313" key="3">
    <source>
        <dbReference type="Proteomes" id="UP000541810"/>
    </source>
</evidence>
<evidence type="ECO:0000313" key="2">
    <source>
        <dbReference type="EMBL" id="MBB6431112.1"/>
    </source>
</evidence>
<feature type="region of interest" description="Disordered" evidence="1">
    <location>
        <begin position="46"/>
        <end position="70"/>
    </location>
</feature>
<evidence type="ECO:0000256" key="1">
    <source>
        <dbReference type="SAM" id="MobiDB-lite"/>
    </source>
</evidence>
<accession>A0A7X0H895</accession>
<dbReference type="PROSITE" id="PS51257">
    <property type="entry name" value="PROKAR_LIPOPROTEIN"/>
    <property type="match status" value="1"/>
</dbReference>
<protein>
    <submittedName>
        <fullName evidence="2">Uncharacterized protein</fullName>
    </submittedName>
</protein>
<reference evidence="2 3" key="1">
    <citation type="submission" date="2020-08" db="EMBL/GenBank/DDBJ databases">
        <title>Genomic Encyclopedia of Type Strains, Phase IV (KMG-IV): sequencing the most valuable type-strain genomes for metagenomic binning, comparative biology and taxonomic classification.</title>
        <authorList>
            <person name="Goeker M."/>
        </authorList>
    </citation>
    <scope>NUCLEOTIDE SEQUENCE [LARGE SCALE GENOMIC DNA]</scope>
    <source>
        <strain evidence="2 3">DSM 103725</strain>
    </source>
</reference>
<dbReference type="EMBL" id="JACHGY010000001">
    <property type="protein sequence ID" value="MBB6431112.1"/>
    <property type="molecule type" value="Genomic_DNA"/>
</dbReference>
<name>A0A7X0H895_9BACT</name>